<dbReference type="SMART" id="SM00320">
    <property type="entry name" value="WD40"/>
    <property type="match status" value="5"/>
</dbReference>
<evidence type="ECO:0000256" key="2">
    <source>
        <dbReference type="ARBA" id="ARBA00022737"/>
    </source>
</evidence>
<name>A0ABQ2I460_9BACT</name>
<dbReference type="Proteomes" id="UP000632339">
    <property type="component" value="Unassembled WGS sequence"/>
</dbReference>
<evidence type="ECO:0000256" key="1">
    <source>
        <dbReference type="ARBA" id="ARBA00022574"/>
    </source>
</evidence>
<dbReference type="PROSITE" id="PS50294">
    <property type="entry name" value="WD_REPEATS_REGION"/>
    <property type="match status" value="3"/>
</dbReference>
<keyword evidence="5" id="KW-1185">Reference proteome</keyword>
<organism evidence="4 5">
    <name type="scientific">Dyadobacter beijingensis</name>
    <dbReference type="NCBI Taxonomy" id="365489"/>
    <lineage>
        <taxon>Bacteria</taxon>
        <taxon>Pseudomonadati</taxon>
        <taxon>Bacteroidota</taxon>
        <taxon>Cytophagia</taxon>
        <taxon>Cytophagales</taxon>
        <taxon>Spirosomataceae</taxon>
        <taxon>Dyadobacter</taxon>
    </lineage>
</organism>
<evidence type="ECO:0000313" key="4">
    <source>
        <dbReference type="EMBL" id="GGN00014.1"/>
    </source>
</evidence>
<dbReference type="SUPFAM" id="SSF50978">
    <property type="entry name" value="WD40 repeat-like"/>
    <property type="match status" value="1"/>
</dbReference>
<dbReference type="PROSITE" id="PS50082">
    <property type="entry name" value="WD_REPEATS_2"/>
    <property type="match status" value="4"/>
</dbReference>
<comment type="caution">
    <text evidence="4">The sequence shown here is derived from an EMBL/GenBank/DDBJ whole genome shotgun (WGS) entry which is preliminary data.</text>
</comment>
<feature type="repeat" description="WD" evidence="3">
    <location>
        <begin position="276"/>
        <end position="310"/>
    </location>
</feature>
<keyword evidence="2" id="KW-0677">Repeat</keyword>
<dbReference type="InterPro" id="IPR015943">
    <property type="entry name" value="WD40/YVTN_repeat-like_dom_sf"/>
</dbReference>
<dbReference type="PRINTS" id="PR00320">
    <property type="entry name" value="GPROTEINBRPT"/>
</dbReference>
<gene>
    <name evidence="4" type="ORF">GCM10010967_37650</name>
</gene>
<keyword evidence="1 3" id="KW-0853">WD repeat</keyword>
<dbReference type="InterPro" id="IPR036322">
    <property type="entry name" value="WD40_repeat_dom_sf"/>
</dbReference>
<sequence length="310" mass="34373">MLIGVCYKIEQMNIRKVDTFSGHRDSVYTIISDQTGHGFYSAGADGFVIQWDLQKPDLGKLVARAGTSVYALALHESSDTLWIGQNFEGIQLLHTQDNVIEKTSKITSTNIFDIRFAGDKALIALGDGVVVILDIPSFSVQKHIKIAGKSIRSIAVNVGTNEFATGDSDCNVHIFDLDGFKLKKTIQAHTNSVFSVKYSPDGKYLFTTGRDAHLKIWDVNDAYGIVSDIPAHMYAINDITFSPDRSLFATCSMDKSIKLWDAATFKLKKIIDRSRHAGHGTSVNKLLWTGFENQLISCSDDRMISVWEVV</sequence>
<evidence type="ECO:0000313" key="5">
    <source>
        <dbReference type="Proteomes" id="UP000632339"/>
    </source>
</evidence>
<dbReference type="InterPro" id="IPR019775">
    <property type="entry name" value="WD40_repeat_CS"/>
</dbReference>
<proteinExistence type="predicted"/>
<feature type="repeat" description="WD" evidence="3">
    <location>
        <begin position="229"/>
        <end position="261"/>
    </location>
</feature>
<dbReference type="EMBL" id="BMLI01000002">
    <property type="protein sequence ID" value="GGN00014.1"/>
    <property type="molecule type" value="Genomic_DNA"/>
</dbReference>
<evidence type="ECO:0000256" key="3">
    <source>
        <dbReference type="PROSITE-ProRule" id="PRU00221"/>
    </source>
</evidence>
<reference evidence="5" key="1">
    <citation type="journal article" date="2019" name="Int. J. Syst. Evol. Microbiol.">
        <title>The Global Catalogue of Microorganisms (GCM) 10K type strain sequencing project: providing services to taxonomists for standard genome sequencing and annotation.</title>
        <authorList>
            <consortium name="The Broad Institute Genomics Platform"/>
            <consortium name="The Broad Institute Genome Sequencing Center for Infectious Disease"/>
            <person name="Wu L."/>
            <person name="Ma J."/>
        </authorList>
    </citation>
    <scope>NUCLEOTIDE SEQUENCE [LARGE SCALE GENOMIC DNA]</scope>
    <source>
        <strain evidence="5">CGMCC 1.6375</strain>
    </source>
</reference>
<dbReference type="InterPro" id="IPR001680">
    <property type="entry name" value="WD40_rpt"/>
</dbReference>
<dbReference type="PANTHER" id="PTHR19848">
    <property type="entry name" value="WD40 REPEAT PROTEIN"/>
    <property type="match status" value="1"/>
</dbReference>
<protein>
    <recommendedName>
        <fullName evidence="6">WD-40 repeat-containing protein</fullName>
    </recommendedName>
</protein>
<feature type="repeat" description="WD" evidence="3">
    <location>
        <begin position="186"/>
        <end position="227"/>
    </location>
</feature>
<evidence type="ECO:0008006" key="6">
    <source>
        <dbReference type="Google" id="ProtNLM"/>
    </source>
</evidence>
<accession>A0ABQ2I460</accession>
<feature type="repeat" description="WD" evidence="3">
    <location>
        <begin position="20"/>
        <end position="54"/>
    </location>
</feature>
<dbReference type="PANTHER" id="PTHR19848:SF8">
    <property type="entry name" value="F-BOX AND WD REPEAT DOMAIN CONTAINING 7"/>
    <property type="match status" value="1"/>
</dbReference>
<dbReference type="Pfam" id="PF00400">
    <property type="entry name" value="WD40"/>
    <property type="match status" value="4"/>
</dbReference>
<dbReference type="InterPro" id="IPR020472">
    <property type="entry name" value="WD40_PAC1"/>
</dbReference>
<dbReference type="Gene3D" id="2.130.10.10">
    <property type="entry name" value="YVTN repeat-like/Quinoprotein amine dehydrogenase"/>
    <property type="match status" value="2"/>
</dbReference>
<dbReference type="PROSITE" id="PS00678">
    <property type="entry name" value="WD_REPEATS_1"/>
    <property type="match status" value="2"/>
</dbReference>